<dbReference type="AlphaFoldDB" id="A0A919YCE8"/>
<evidence type="ECO:0000256" key="1">
    <source>
        <dbReference type="ARBA" id="ARBA00008909"/>
    </source>
</evidence>
<gene>
    <name evidence="3" type="ORF">J34TS1_29340</name>
</gene>
<evidence type="ECO:0000256" key="2">
    <source>
        <dbReference type="ARBA" id="ARBA00022705"/>
    </source>
</evidence>
<evidence type="ECO:0000313" key="3">
    <source>
        <dbReference type="EMBL" id="GIO48169.1"/>
    </source>
</evidence>
<protein>
    <recommendedName>
        <fullName evidence="5">Replication protein</fullName>
    </recommendedName>
</protein>
<evidence type="ECO:0008006" key="5">
    <source>
        <dbReference type="Google" id="ProtNLM"/>
    </source>
</evidence>
<dbReference type="Pfam" id="PF01446">
    <property type="entry name" value="Rep_1"/>
    <property type="match status" value="1"/>
</dbReference>
<comment type="caution">
    <text evidence="3">The sequence shown here is derived from an EMBL/GenBank/DDBJ whole genome shotgun (WGS) entry which is preliminary data.</text>
</comment>
<dbReference type="Proteomes" id="UP000682811">
    <property type="component" value="Unassembled WGS sequence"/>
</dbReference>
<reference evidence="3 4" key="1">
    <citation type="submission" date="2021-03" db="EMBL/GenBank/DDBJ databases">
        <title>Antimicrobial resistance genes in bacteria isolated from Japanese honey, and their potential for conferring macrolide and lincosamide resistance in the American foulbrood pathogen Paenibacillus larvae.</title>
        <authorList>
            <person name="Okamoto M."/>
            <person name="Kumagai M."/>
            <person name="Kanamori H."/>
            <person name="Takamatsu D."/>
        </authorList>
    </citation>
    <scope>NUCLEOTIDE SEQUENCE [LARGE SCALE GENOMIC DNA]</scope>
    <source>
        <strain evidence="3 4">J34TS1</strain>
    </source>
</reference>
<keyword evidence="4" id="KW-1185">Reference proteome</keyword>
<accession>A0A919YCE8</accession>
<dbReference type="GO" id="GO:0006260">
    <property type="term" value="P:DNA replication"/>
    <property type="evidence" value="ECO:0007669"/>
    <property type="project" value="UniProtKB-KW"/>
</dbReference>
<dbReference type="EMBL" id="BORT01000012">
    <property type="protein sequence ID" value="GIO48169.1"/>
    <property type="molecule type" value="Genomic_DNA"/>
</dbReference>
<dbReference type="GO" id="GO:0003677">
    <property type="term" value="F:DNA binding"/>
    <property type="evidence" value="ECO:0007669"/>
    <property type="project" value="InterPro"/>
</dbReference>
<dbReference type="RefSeq" id="WP_212978875.1">
    <property type="nucleotide sequence ID" value="NZ_AP025343.1"/>
</dbReference>
<proteinExistence type="inferred from homology"/>
<dbReference type="InterPro" id="IPR000989">
    <property type="entry name" value="Rep"/>
</dbReference>
<comment type="similarity">
    <text evidence="1">Belongs to the Gram-positive plasmids replication protein type 1 family.</text>
</comment>
<evidence type="ECO:0000313" key="4">
    <source>
        <dbReference type="Proteomes" id="UP000682811"/>
    </source>
</evidence>
<name>A0A919YCE8_9BACL</name>
<sequence length="231" mass="27485">MLGSWRRSLQLAFFNHRLISEVNRVKQVNWLTVDLGLREVADAHINEELDRMLIGFNRLFKYKRVKQATLGYFRMLDIQKDEDVYHPTIHILLPTIKSYFQGRYYIKYDEWLALWHKALDMDPENRLSVKVNVLNGRCDQQEAACKMEQFLIKLHDEPDRIPNHDTKLASRRLIGYSRLLKKETDRLLPEIEYNINQYDIHDDIANCAFKSMLHWYPGVRKQGNDPLHSVS</sequence>
<keyword evidence="2" id="KW-0235">DNA replication</keyword>
<organism evidence="3 4">
    <name type="scientific">Paenibacillus azoreducens</name>
    <dbReference type="NCBI Taxonomy" id="116718"/>
    <lineage>
        <taxon>Bacteria</taxon>
        <taxon>Bacillati</taxon>
        <taxon>Bacillota</taxon>
        <taxon>Bacilli</taxon>
        <taxon>Bacillales</taxon>
        <taxon>Paenibacillaceae</taxon>
        <taxon>Paenibacillus</taxon>
    </lineage>
</organism>